<evidence type="ECO:0000313" key="4">
    <source>
        <dbReference type="Proteomes" id="UP001151760"/>
    </source>
</evidence>
<evidence type="ECO:0000256" key="1">
    <source>
        <dbReference type="SAM" id="MobiDB-lite"/>
    </source>
</evidence>
<evidence type="ECO:0000256" key="2">
    <source>
        <dbReference type="SAM" id="Phobius"/>
    </source>
</evidence>
<accession>A0ABQ5GZW5</accession>
<keyword evidence="2" id="KW-0472">Membrane</keyword>
<keyword evidence="2" id="KW-0812">Transmembrane</keyword>
<protein>
    <submittedName>
        <fullName evidence="3">Uncharacterized protein</fullName>
    </submittedName>
</protein>
<keyword evidence="4" id="KW-1185">Reference proteome</keyword>
<feature type="compositionally biased region" description="Acidic residues" evidence="1">
    <location>
        <begin position="27"/>
        <end position="47"/>
    </location>
</feature>
<gene>
    <name evidence="3" type="ORF">Tco_1054690</name>
</gene>
<organism evidence="3 4">
    <name type="scientific">Tanacetum coccineum</name>
    <dbReference type="NCBI Taxonomy" id="301880"/>
    <lineage>
        <taxon>Eukaryota</taxon>
        <taxon>Viridiplantae</taxon>
        <taxon>Streptophyta</taxon>
        <taxon>Embryophyta</taxon>
        <taxon>Tracheophyta</taxon>
        <taxon>Spermatophyta</taxon>
        <taxon>Magnoliopsida</taxon>
        <taxon>eudicotyledons</taxon>
        <taxon>Gunneridae</taxon>
        <taxon>Pentapetalae</taxon>
        <taxon>asterids</taxon>
        <taxon>campanulids</taxon>
        <taxon>Asterales</taxon>
        <taxon>Asteraceae</taxon>
        <taxon>Asteroideae</taxon>
        <taxon>Anthemideae</taxon>
        <taxon>Anthemidinae</taxon>
        <taxon>Tanacetum</taxon>
    </lineage>
</organism>
<keyword evidence="2" id="KW-1133">Transmembrane helix</keyword>
<comment type="caution">
    <text evidence="3">The sequence shown here is derived from an EMBL/GenBank/DDBJ whole genome shotgun (WGS) entry which is preliminary data.</text>
</comment>
<feature type="transmembrane region" description="Helical" evidence="2">
    <location>
        <begin position="64"/>
        <end position="83"/>
    </location>
</feature>
<feature type="compositionally biased region" description="Basic residues" evidence="1">
    <location>
        <begin position="1"/>
        <end position="11"/>
    </location>
</feature>
<sequence length="87" mass="9656">MWKKSTSKTKRIFPEYDSGSGSRGCGDDEPGDDEDGDEDEEDEEDEASLLSRLFVRFVQSARKMFATSSSVVIWLSLFFVAYADGGA</sequence>
<dbReference type="EMBL" id="BQNB010018983">
    <property type="protein sequence ID" value="GJT80348.1"/>
    <property type="molecule type" value="Genomic_DNA"/>
</dbReference>
<proteinExistence type="predicted"/>
<dbReference type="Proteomes" id="UP001151760">
    <property type="component" value="Unassembled WGS sequence"/>
</dbReference>
<name>A0ABQ5GZW5_9ASTR</name>
<evidence type="ECO:0000313" key="3">
    <source>
        <dbReference type="EMBL" id="GJT80348.1"/>
    </source>
</evidence>
<reference evidence="3" key="2">
    <citation type="submission" date="2022-01" db="EMBL/GenBank/DDBJ databases">
        <authorList>
            <person name="Yamashiro T."/>
            <person name="Shiraishi A."/>
            <person name="Satake H."/>
            <person name="Nakayama K."/>
        </authorList>
    </citation>
    <scope>NUCLEOTIDE SEQUENCE</scope>
</reference>
<reference evidence="3" key="1">
    <citation type="journal article" date="2022" name="Int. J. Mol. Sci.">
        <title>Draft Genome of Tanacetum Coccineum: Genomic Comparison of Closely Related Tanacetum-Family Plants.</title>
        <authorList>
            <person name="Yamashiro T."/>
            <person name="Shiraishi A."/>
            <person name="Nakayama K."/>
            <person name="Satake H."/>
        </authorList>
    </citation>
    <scope>NUCLEOTIDE SEQUENCE</scope>
</reference>
<feature type="region of interest" description="Disordered" evidence="1">
    <location>
        <begin position="1"/>
        <end position="47"/>
    </location>
</feature>